<dbReference type="CDD" id="cd06267">
    <property type="entry name" value="PBP1_LacI_sugar_binding-like"/>
    <property type="match status" value="1"/>
</dbReference>
<dbReference type="AlphaFoldDB" id="A0A1R0XD41"/>
<organism evidence="4 5">
    <name type="scientific">Paenibacillus odorifer</name>
    <dbReference type="NCBI Taxonomy" id="189426"/>
    <lineage>
        <taxon>Bacteria</taxon>
        <taxon>Bacillati</taxon>
        <taxon>Bacillota</taxon>
        <taxon>Bacilli</taxon>
        <taxon>Bacillales</taxon>
        <taxon>Paenibacillaceae</taxon>
        <taxon>Paenibacillus</taxon>
    </lineage>
</organism>
<keyword evidence="3" id="KW-0804">Transcription</keyword>
<evidence type="ECO:0000256" key="1">
    <source>
        <dbReference type="ARBA" id="ARBA00023015"/>
    </source>
</evidence>
<gene>
    <name evidence="4" type="ORF">BJP51_13545</name>
</gene>
<reference evidence="4 5" key="1">
    <citation type="submission" date="2016-10" db="EMBL/GenBank/DDBJ databases">
        <title>Paenibacillus species isolates.</title>
        <authorList>
            <person name="Beno S.M."/>
        </authorList>
    </citation>
    <scope>NUCLEOTIDE SEQUENCE [LARGE SCALE GENOMIC DNA]</scope>
    <source>
        <strain evidence="4 5">FSL H7-0604</strain>
    </source>
</reference>
<proteinExistence type="predicted"/>
<keyword evidence="1" id="KW-0805">Transcription regulation</keyword>
<dbReference type="Gene3D" id="3.40.50.2300">
    <property type="match status" value="2"/>
</dbReference>
<dbReference type="Gene3D" id="1.10.260.40">
    <property type="entry name" value="lambda repressor-like DNA-binding domains"/>
    <property type="match status" value="1"/>
</dbReference>
<dbReference type="Pfam" id="PF00356">
    <property type="entry name" value="LacI"/>
    <property type="match status" value="1"/>
</dbReference>
<accession>A0A1R0XD41</accession>
<dbReference type="GO" id="GO:0000976">
    <property type="term" value="F:transcription cis-regulatory region binding"/>
    <property type="evidence" value="ECO:0007669"/>
    <property type="project" value="TreeGrafter"/>
</dbReference>
<dbReference type="InterPro" id="IPR028082">
    <property type="entry name" value="Peripla_BP_I"/>
</dbReference>
<evidence type="ECO:0000313" key="5">
    <source>
        <dbReference type="Proteomes" id="UP000187465"/>
    </source>
</evidence>
<dbReference type="PANTHER" id="PTHR30146">
    <property type="entry name" value="LACI-RELATED TRANSCRIPTIONAL REPRESSOR"/>
    <property type="match status" value="1"/>
</dbReference>
<evidence type="ECO:0000313" key="4">
    <source>
        <dbReference type="EMBL" id="OMD32978.1"/>
    </source>
</evidence>
<sequence>MEAKMNIHDVAKKSGLSVVTVSRVLNNLPSVREANRQKVLKAMEELNYQPNSAARSLVRGKTGVIGMSITNFNDSFYDRVIRVVNRKLAAQGYFLALSIAENEDEGDNFLFQKDRVDGIILLSPLEEKAYVEELKRKNIPFVLLDNQFQHEDVPSVVVDNYQGGYEATKHLIDLGHTQIAYIGGPSVFLSVAERKRGYVQALEDAGLTPFGTEYCSFTVSGGYEVAKRWIREDKLPTAFFSGDDFIALGMVQALREEGIRVPHDISIVGFDDQQFVGEFYPRLTTVRQPEAQMGNIGVDLLLKMINGEVMPPAVTKLAPQLLIRESTASVRLP</sequence>
<dbReference type="InterPro" id="IPR010982">
    <property type="entry name" value="Lambda_DNA-bd_dom_sf"/>
</dbReference>
<dbReference type="SMART" id="SM00354">
    <property type="entry name" value="HTH_LACI"/>
    <property type="match status" value="1"/>
</dbReference>
<keyword evidence="2" id="KW-0238">DNA-binding</keyword>
<dbReference type="GO" id="GO:0003700">
    <property type="term" value="F:DNA-binding transcription factor activity"/>
    <property type="evidence" value="ECO:0007669"/>
    <property type="project" value="TreeGrafter"/>
</dbReference>
<comment type="caution">
    <text evidence="4">The sequence shown here is derived from an EMBL/GenBank/DDBJ whole genome shotgun (WGS) entry which is preliminary data.</text>
</comment>
<dbReference type="PANTHER" id="PTHR30146:SF109">
    <property type="entry name" value="HTH-TYPE TRANSCRIPTIONAL REGULATOR GALS"/>
    <property type="match status" value="1"/>
</dbReference>
<dbReference type="InterPro" id="IPR000843">
    <property type="entry name" value="HTH_LacI"/>
</dbReference>
<evidence type="ECO:0000256" key="3">
    <source>
        <dbReference type="ARBA" id="ARBA00023163"/>
    </source>
</evidence>
<dbReference type="SUPFAM" id="SSF53822">
    <property type="entry name" value="Periplasmic binding protein-like I"/>
    <property type="match status" value="1"/>
</dbReference>
<dbReference type="RefSeq" id="WP_036675812.1">
    <property type="nucleotide sequence ID" value="NZ_JARLKA010000033.1"/>
</dbReference>
<name>A0A1R0XD41_9BACL</name>
<evidence type="ECO:0000256" key="2">
    <source>
        <dbReference type="ARBA" id="ARBA00023125"/>
    </source>
</evidence>
<protein>
    <submittedName>
        <fullName evidence="4">LacI family transcriptional regulator</fullName>
    </submittedName>
</protein>
<dbReference type="InterPro" id="IPR046335">
    <property type="entry name" value="LacI/GalR-like_sensor"/>
</dbReference>
<dbReference type="CDD" id="cd01392">
    <property type="entry name" value="HTH_LacI"/>
    <property type="match status" value="1"/>
</dbReference>
<dbReference type="SUPFAM" id="SSF47413">
    <property type="entry name" value="lambda repressor-like DNA-binding domains"/>
    <property type="match status" value="1"/>
</dbReference>
<dbReference type="Proteomes" id="UP000187465">
    <property type="component" value="Unassembled WGS sequence"/>
</dbReference>
<dbReference type="PROSITE" id="PS50932">
    <property type="entry name" value="HTH_LACI_2"/>
    <property type="match status" value="1"/>
</dbReference>
<dbReference type="KEGG" id="pod:PODO_07245"/>
<dbReference type="Pfam" id="PF13377">
    <property type="entry name" value="Peripla_BP_3"/>
    <property type="match status" value="1"/>
</dbReference>
<dbReference type="EMBL" id="MKQP01000015">
    <property type="protein sequence ID" value="OMD32978.1"/>
    <property type="molecule type" value="Genomic_DNA"/>
</dbReference>